<feature type="compositionally biased region" description="Basic residues" evidence="1">
    <location>
        <begin position="483"/>
        <end position="493"/>
    </location>
</feature>
<name>A0AAV7EY22_ARIFI</name>
<evidence type="ECO:0000313" key="3">
    <source>
        <dbReference type="Proteomes" id="UP000825729"/>
    </source>
</evidence>
<gene>
    <name evidence="2" type="ORF">H6P81_006283</name>
</gene>
<accession>A0AAV7EY22</accession>
<proteinExistence type="predicted"/>
<feature type="region of interest" description="Disordered" evidence="1">
    <location>
        <begin position="453"/>
        <end position="493"/>
    </location>
</feature>
<protein>
    <submittedName>
        <fullName evidence="2">Uncharacterized protein</fullName>
    </submittedName>
</protein>
<sequence>MTEEKAVEVTEEKAVEVTEEKAVEVTEEKTVEVTEEKAVEVTEEKAVEVTEEKAVEVTEEKAVEVTEEKAVEVTGEKAVEVTEEKAVEVTEEKAVEETGEAAEVTGEAAEVTEEEAVEEEEKNIPAAAGGTASFVFPYAHLPCEAGEVRQARQLAHALRQRPRQLVPGDIQLHHLPQPEERIGQHPRESVRRDVQHLHVPQPAHLRRQAPGQIIIAKHDLVHRLPHPPDAVRDAPHESIVGEDGDGGGGVAEVVRQLGPESVVVEEDRVDVLVEEGGRERSLEAVEPEVEVAEVWDGEDGVREGPHEAVVAEVELVEKLQFGDGVGEEAAEAVGVDVEEREVGHVSDLRGEVAGDVGAVEVDAGDDHRRRVVQGLGAEDAVVGAHVGADPVAGEVVRVGVDRMFQSLEGLVGPLQAGVGERQEEVHVVLEVVGEFAAVTEAPELPTADEVHHLRVGQGGGEGDHKEEEEADGNTPGGGLRPTWMRRPHGQAGD</sequence>
<evidence type="ECO:0000256" key="1">
    <source>
        <dbReference type="SAM" id="MobiDB-lite"/>
    </source>
</evidence>
<reference evidence="2 3" key="1">
    <citation type="submission" date="2021-07" db="EMBL/GenBank/DDBJ databases">
        <title>The Aristolochia fimbriata genome: insights into angiosperm evolution, floral development and chemical biosynthesis.</title>
        <authorList>
            <person name="Jiao Y."/>
        </authorList>
    </citation>
    <scope>NUCLEOTIDE SEQUENCE [LARGE SCALE GENOMIC DNA]</scope>
    <source>
        <strain evidence="2">IBCAS-2021</strain>
        <tissue evidence="2">Leaf</tissue>
    </source>
</reference>
<dbReference type="Proteomes" id="UP000825729">
    <property type="component" value="Unassembled WGS sequence"/>
</dbReference>
<dbReference type="AlphaFoldDB" id="A0AAV7EY22"/>
<evidence type="ECO:0000313" key="2">
    <source>
        <dbReference type="EMBL" id="KAG9453379.1"/>
    </source>
</evidence>
<comment type="caution">
    <text evidence="2">The sequence shown here is derived from an EMBL/GenBank/DDBJ whole genome shotgun (WGS) entry which is preliminary data.</text>
</comment>
<organism evidence="2 3">
    <name type="scientific">Aristolochia fimbriata</name>
    <name type="common">White veined hardy Dutchman's pipe vine</name>
    <dbReference type="NCBI Taxonomy" id="158543"/>
    <lineage>
        <taxon>Eukaryota</taxon>
        <taxon>Viridiplantae</taxon>
        <taxon>Streptophyta</taxon>
        <taxon>Embryophyta</taxon>
        <taxon>Tracheophyta</taxon>
        <taxon>Spermatophyta</taxon>
        <taxon>Magnoliopsida</taxon>
        <taxon>Magnoliidae</taxon>
        <taxon>Piperales</taxon>
        <taxon>Aristolochiaceae</taxon>
        <taxon>Aristolochia</taxon>
    </lineage>
</organism>
<keyword evidence="3" id="KW-1185">Reference proteome</keyword>
<dbReference type="EMBL" id="JAINDJ010000003">
    <property type="protein sequence ID" value="KAG9453379.1"/>
    <property type="molecule type" value="Genomic_DNA"/>
</dbReference>